<proteinExistence type="predicted"/>
<dbReference type="Proteomes" id="UP000580250">
    <property type="component" value="Unassembled WGS sequence"/>
</dbReference>
<reference evidence="1 2" key="1">
    <citation type="submission" date="2020-08" db="EMBL/GenBank/DDBJ databases">
        <authorList>
            <person name="Koutsovoulos G."/>
            <person name="Danchin GJ E."/>
        </authorList>
    </citation>
    <scope>NUCLEOTIDE SEQUENCE [LARGE SCALE GENOMIC DNA]</scope>
</reference>
<sequence length="64" mass="7504">MNRVAADKNGDKMVHTLERMGDIEWGVGELEWEAWMRQLEWAGYKTGHKYKIPQLMEVINKVGK</sequence>
<evidence type="ECO:0000313" key="2">
    <source>
        <dbReference type="Proteomes" id="UP000580250"/>
    </source>
</evidence>
<evidence type="ECO:0000313" key="1">
    <source>
        <dbReference type="EMBL" id="CAD2192289.1"/>
    </source>
</evidence>
<name>A0A6V7WYY9_MELEN</name>
<dbReference type="EMBL" id="CAJEWN010000935">
    <property type="protein sequence ID" value="CAD2192289.1"/>
    <property type="molecule type" value="Genomic_DNA"/>
</dbReference>
<protein>
    <submittedName>
        <fullName evidence="1">Uncharacterized protein</fullName>
    </submittedName>
</protein>
<organism evidence="1 2">
    <name type="scientific">Meloidogyne enterolobii</name>
    <name type="common">Root-knot nematode worm</name>
    <name type="synonym">Meloidogyne mayaguensis</name>
    <dbReference type="NCBI Taxonomy" id="390850"/>
    <lineage>
        <taxon>Eukaryota</taxon>
        <taxon>Metazoa</taxon>
        <taxon>Ecdysozoa</taxon>
        <taxon>Nematoda</taxon>
        <taxon>Chromadorea</taxon>
        <taxon>Rhabditida</taxon>
        <taxon>Tylenchina</taxon>
        <taxon>Tylenchomorpha</taxon>
        <taxon>Tylenchoidea</taxon>
        <taxon>Meloidogynidae</taxon>
        <taxon>Meloidogyninae</taxon>
        <taxon>Meloidogyne</taxon>
    </lineage>
</organism>
<accession>A0A6V7WYY9</accession>
<gene>
    <name evidence="1" type="ORF">MENT_LOCUS45167</name>
</gene>
<comment type="caution">
    <text evidence="1">The sequence shown here is derived from an EMBL/GenBank/DDBJ whole genome shotgun (WGS) entry which is preliminary data.</text>
</comment>
<dbReference type="OrthoDB" id="3238794at2759"/>
<dbReference type="AlphaFoldDB" id="A0A6V7WYY9"/>